<dbReference type="RefSeq" id="WP_125213578.1">
    <property type="nucleotide sequence ID" value="NZ_PDES01000006.1"/>
</dbReference>
<evidence type="ECO:0008006" key="3">
    <source>
        <dbReference type="Google" id="ProtNLM"/>
    </source>
</evidence>
<dbReference type="EMBL" id="PDES01000006">
    <property type="protein sequence ID" value="RRQ86225.1"/>
    <property type="molecule type" value="Genomic_DNA"/>
</dbReference>
<organism evidence="1 2">
    <name type="scientific">Streptomyces griseofuscus</name>
    <dbReference type="NCBI Taxonomy" id="146922"/>
    <lineage>
        <taxon>Bacteria</taxon>
        <taxon>Bacillati</taxon>
        <taxon>Actinomycetota</taxon>
        <taxon>Actinomycetes</taxon>
        <taxon>Kitasatosporales</taxon>
        <taxon>Streptomycetaceae</taxon>
        <taxon>Streptomyces</taxon>
    </lineage>
</organism>
<comment type="caution">
    <text evidence="1">The sequence shown here is derived from an EMBL/GenBank/DDBJ whole genome shotgun (WGS) entry which is preliminary data.</text>
</comment>
<name>A0A426S7T7_9ACTN</name>
<evidence type="ECO:0000313" key="1">
    <source>
        <dbReference type="EMBL" id="RRQ86225.1"/>
    </source>
</evidence>
<evidence type="ECO:0000313" key="2">
    <source>
        <dbReference type="Proteomes" id="UP000276379"/>
    </source>
</evidence>
<sequence>MDITIVIDGNSARVSPCGEIDSAALPPLRAAVDALPPQVTDLQWDLSLTPFMDIAGLHLLFTPAPSSGPERRMTVTGLRAQPLSLLLMATDVNPAVFDLSRLLPDVPPADLRPAST</sequence>
<gene>
    <name evidence="1" type="ORF">CQW44_15095</name>
</gene>
<dbReference type="Gene3D" id="3.30.750.24">
    <property type="entry name" value="STAS domain"/>
    <property type="match status" value="1"/>
</dbReference>
<dbReference type="Proteomes" id="UP000276379">
    <property type="component" value="Unassembled WGS sequence"/>
</dbReference>
<reference evidence="1 2" key="1">
    <citation type="submission" date="2017-10" db="EMBL/GenBank/DDBJ databases">
        <title>Draft genome of actinobacteria isolated from guarana (Paullinia cupana (Mart.) Ducke.</title>
        <authorList>
            <person name="Siqueira K.A."/>
            <person name="Liotti R.G."/>
            <person name="Mendes T.A."/>
            <person name="Soares M.A."/>
        </authorList>
    </citation>
    <scope>NUCLEOTIDE SEQUENCE [LARGE SCALE GENOMIC DNA]</scope>
    <source>
        <strain evidence="1 2">199</strain>
    </source>
</reference>
<dbReference type="AlphaFoldDB" id="A0A426S7T7"/>
<proteinExistence type="predicted"/>
<accession>A0A426S7T7</accession>
<keyword evidence="2" id="KW-1185">Reference proteome</keyword>
<dbReference type="InterPro" id="IPR036513">
    <property type="entry name" value="STAS_dom_sf"/>
</dbReference>
<dbReference type="SUPFAM" id="SSF52091">
    <property type="entry name" value="SpoIIaa-like"/>
    <property type="match status" value="1"/>
</dbReference>
<protein>
    <recommendedName>
        <fullName evidence="3">STAS domain-containing protein</fullName>
    </recommendedName>
</protein>